<accession>A0ABV1BF53</accession>
<feature type="transmembrane region" description="Helical" evidence="2">
    <location>
        <begin position="12"/>
        <end position="30"/>
    </location>
</feature>
<evidence type="ECO:0000256" key="1">
    <source>
        <dbReference type="SAM" id="MobiDB-lite"/>
    </source>
</evidence>
<feature type="compositionally biased region" description="Polar residues" evidence="1">
    <location>
        <begin position="297"/>
        <end position="306"/>
    </location>
</feature>
<proteinExistence type="predicted"/>
<feature type="region of interest" description="Disordered" evidence="1">
    <location>
        <begin position="189"/>
        <end position="213"/>
    </location>
</feature>
<reference evidence="3 4" key="1">
    <citation type="submission" date="2024-03" db="EMBL/GenBank/DDBJ databases">
        <title>Human intestinal bacterial collection.</title>
        <authorList>
            <person name="Pauvert C."/>
            <person name="Hitch T.C.A."/>
            <person name="Clavel T."/>
        </authorList>
    </citation>
    <scope>NUCLEOTIDE SEQUENCE [LARGE SCALE GENOMIC DNA]</scope>
    <source>
        <strain evidence="3 4">CLA-JM-H16</strain>
    </source>
</reference>
<name>A0ABV1BF53_9FIRM</name>
<evidence type="ECO:0000256" key="2">
    <source>
        <dbReference type="SAM" id="Phobius"/>
    </source>
</evidence>
<comment type="caution">
    <text evidence="3">The sequence shown here is derived from an EMBL/GenBank/DDBJ whole genome shotgun (WGS) entry which is preliminary data.</text>
</comment>
<protein>
    <submittedName>
        <fullName evidence="3">DUF308 domain-containing protein</fullName>
    </submittedName>
</protein>
<keyword evidence="2" id="KW-0812">Transmembrane</keyword>
<keyword evidence="2" id="KW-0472">Membrane</keyword>
<feature type="transmembrane region" description="Helical" evidence="2">
    <location>
        <begin position="36"/>
        <end position="58"/>
    </location>
</feature>
<feature type="transmembrane region" description="Helical" evidence="2">
    <location>
        <begin position="122"/>
        <end position="142"/>
    </location>
</feature>
<feature type="transmembrane region" description="Helical" evidence="2">
    <location>
        <begin position="148"/>
        <end position="173"/>
    </location>
</feature>
<dbReference type="RefSeq" id="WP_349056630.1">
    <property type="nucleotide sequence ID" value="NZ_JBBMEJ010000008.1"/>
</dbReference>
<feature type="region of interest" description="Disordered" evidence="1">
    <location>
        <begin position="242"/>
        <end position="261"/>
    </location>
</feature>
<organism evidence="3 4">
    <name type="scientific">Blautia aquisgranensis</name>
    <dbReference type="NCBI Taxonomy" id="3133153"/>
    <lineage>
        <taxon>Bacteria</taxon>
        <taxon>Bacillati</taxon>
        <taxon>Bacillota</taxon>
        <taxon>Clostridia</taxon>
        <taxon>Lachnospirales</taxon>
        <taxon>Lachnospiraceae</taxon>
        <taxon>Blautia</taxon>
    </lineage>
</organism>
<sequence length="349" mass="38297">MGEKISKILKGEIVSSVFYILLGLCLILIPTQTVDVICKIVFGLILIGAGIYHIYIYIRGKETATILDLLSGVMVFVLGVFLFMTPSIVIKLLPWMLGAFVLVDSLWKFKGAFLLKKGGQKTWSVLLIGSLIFIALGIVMLFGRFPKIMTLLIFSGWILVCNGVADIVFFIIMKLGLRKIAKKAEAAKENASETDGNTAETAAEQTNQTAVPMYKENSESIGSAAKKYEQPDVSENSFLMSKEKTEKSEESNGQPENIADIENMTENVAASEETSAENTEDETAAQTDTGEAMASLAEQQAQSNNTRWEKEPESAEMGIFDVGKDVVKSGSLKDLLNSSDDEELEEWKD</sequence>
<keyword evidence="2" id="KW-1133">Transmembrane helix</keyword>
<evidence type="ECO:0000313" key="4">
    <source>
        <dbReference type="Proteomes" id="UP001473063"/>
    </source>
</evidence>
<dbReference type="EMBL" id="JBBMEJ010000008">
    <property type="protein sequence ID" value="MEQ2370910.1"/>
    <property type="molecule type" value="Genomic_DNA"/>
</dbReference>
<feature type="compositionally biased region" description="Low complexity" evidence="1">
    <location>
        <begin position="197"/>
        <end position="210"/>
    </location>
</feature>
<dbReference type="InterPro" id="IPR005325">
    <property type="entry name" value="DUF308_memb"/>
</dbReference>
<feature type="transmembrane region" description="Helical" evidence="2">
    <location>
        <begin position="65"/>
        <end position="86"/>
    </location>
</feature>
<dbReference type="Proteomes" id="UP001473063">
    <property type="component" value="Unassembled WGS sequence"/>
</dbReference>
<feature type="region of interest" description="Disordered" evidence="1">
    <location>
        <begin position="269"/>
        <end position="318"/>
    </location>
</feature>
<gene>
    <name evidence="3" type="ORF">WMO28_08125</name>
</gene>
<evidence type="ECO:0000313" key="3">
    <source>
        <dbReference type="EMBL" id="MEQ2370910.1"/>
    </source>
</evidence>
<feature type="compositionally biased region" description="Acidic residues" evidence="1">
    <location>
        <begin position="274"/>
        <end position="283"/>
    </location>
</feature>
<dbReference type="Pfam" id="PF03729">
    <property type="entry name" value="DUF308"/>
    <property type="match status" value="1"/>
</dbReference>
<keyword evidence="4" id="KW-1185">Reference proteome</keyword>